<dbReference type="EMBL" id="FN653020">
    <property type="protein sequence ID" value="CBY23146.1"/>
    <property type="molecule type" value="Genomic_DNA"/>
</dbReference>
<dbReference type="AlphaFoldDB" id="E4X048"/>
<evidence type="ECO:0000256" key="1">
    <source>
        <dbReference type="SAM" id="MobiDB-lite"/>
    </source>
</evidence>
<dbReference type="Proteomes" id="UP000001307">
    <property type="component" value="Unassembled WGS sequence"/>
</dbReference>
<name>E4X048_OIKDI</name>
<feature type="region of interest" description="Disordered" evidence="1">
    <location>
        <begin position="26"/>
        <end position="88"/>
    </location>
</feature>
<evidence type="ECO:0000313" key="3">
    <source>
        <dbReference type="Proteomes" id="UP000001307"/>
    </source>
</evidence>
<sequence length="157" mass="17992">MNKSEKMVNVLESDMGKSVTARWYQVGMLQDDEDESDNASENSDNEYDRRLHRDDFDDGDETEDDEDDRESTGSIEEEPREQRMPLNLIAPAVRPLAIRDTRVVSLRTPGEGEENRRVELHHGQVENEPAVADDGDPDWEDLGIDNRSIIIFVSKFN</sequence>
<evidence type="ECO:0000313" key="2">
    <source>
        <dbReference type="EMBL" id="CBY23146.1"/>
    </source>
</evidence>
<gene>
    <name evidence="2" type="ORF">GSOID_T00015078001</name>
</gene>
<feature type="compositionally biased region" description="Basic and acidic residues" evidence="1">
    <location>
        <begin position="46"/>
        <end position="55"/>
    </location>
</feature>
<keyword evidence="3" id="KW-1185">Reference proteome</keyword>
<reference evidence="2" key="1">
    <citation type="journal article" date="2010" name="Science">
        <title>Plasticity of animal genome architecture unmasked by rapid evolution of a pelagic tunicate.</title>
        <authorList>
            <person name="Denoeud F."/>
            <person name="Henriet S."/>
            <person name="Mungpakdee S."/>
            <person name="Aury J.M."/>
            <person name="Da Silva C."/>
            <person name="Brinkmann H."/>
            <person name="Mikhaleva J."/>
            <person name="Olsen L.C."/>
            <person name="Jubin C."/>
            <person name="Canestro C."/>
            <person name="Bouquet J.M."/>
            <person name="Danks G."/>
            <person name="Poulain J."/>
            <person name="Campsteijn C."/>
            <person name="Adamski M."/>
            <person name="Cross I."/>
            <person name="Yadetie F."/>
            <person name="Muffato M."/>
            <person name="Louis A."/>
            <person name="Butcher S."/>
            <person name="Tsagkogeorga G."/>
            <person name="Konrad A."/>
            <person name="Singh S."/>
            <person name="Jensen M.F."/>
            <person name="Cong E.H."/>
            <person name="Eikeseth-Otteraa H."/>
            <person name="Noel B."/>
            <person name="Anthouard V."/>
            <person name="Porcel B.M."/>
            <person name="Kachouri-Lafond R."/>
            <person name="Nishino A."/>
            <person name="Ugolini M."/>
            <person name="Chourrout P."/>
            <person name="Nishida H."/>
            <person name="Aasland R."/>
            <person name="Huzurbazar S."/>
            <person name="Westhof E."/>
            <person name="Delsuc F."/>
            <person name="Lehrach H."/>
            <person name="Reinhardt R."/>
            <person name="Weissenbach J."/>
            <person name="Roy S.W."/>
            <person name="Artiguenave F."/>
            <person name="Postlethwait J.H."/>
            <person name="Manak J.R."/>
            <person name="Thompson E.M."/>
            <person name="Jaillon O."/>
            <person name="Du Pasquier L."/>
            <person name="Boudinot P."/>
            <person name="Liberles D.A."/>
            <person name="Volff J.N."/>
            <person name="Philippe H."/>
            <person name="Lenhard B."/>
            <person name="Roest Crollius H."/>
            <person name="Wincker P."/>
            <person name="Chourrout D."/>
        </authorList>
    </citation>
    <scope>NUCLEOTIDE SEQUENCE [LARGE SCALE GENOMIC DNA]</scope>
</reference>
<protein>
    <submittedName>
        <fullName evidence="2">Uncharacterized protein</fullName>
    </submittedName>
</protein>
<dbReference type="InParanoid" id="E4X048"/>
<feature type="compositionally biased region" description="Acidic residues" evidence="1">
    <location>
        <begin position="56"/>
        <end position="79"/>
    </location>
</feature>
<organism evidence="2">
    <name type="scientific">Oikopleura dioica</name>
    <name type="common">Tunicate</name>
    <dbReference type="NCBI Taxonomy" id="34765"/>
    <lineage>
        <taxon>Eukaryota</taxon>
        <taxon>Metazoa</taxon>
        <taxon>Chordata</taxon>
        <taxon>Tunicata</taxon>
        <taxon>Appendicularia</taxon>
        <taxon>Copelata</taxon>
        <taxon>Oikopleuridae</taxon>
        <taxon>Oikopleura</taxon>
    </lineage>
</organism>
<proteinExistence type="predicted"/>
<accession>E4X048</accession>